<evidence type="ECO:0000313" key="4">
    <source>
        <dbReference type="Proteomes" id="UP001162131"/>
    </source>
</evidence>
<accession>A0AAU9JAT4</accession>
<name>A0AAU9JAT4_9CILI</name>
<dbReference type="EMBL" id="CAJZBQ010000032">
    <property type="protein sequence ID" value="CAG9322820.1"/>
    <property type="molecule type" value="Genomic_DNA"/>
</dbReference>
<dbReference type="Pfam" id="PF02493">
    <property type="entry name" value="MORN"/>
    <property type="match status" value="10"/>
</dbReference>
<dbReference type="PROSITE" id="PS50096">
    <property type="entry name" value="IQ"/>
    <property type="match status" value="1"/>
</dbReference>
<proteinExistence type="predicted"/>
<dbReference type="SMART" id="SM00698">
    <property type="entry name" value="MORN"/>
    <property type="match status" value="9"/>
</dbReference>
<evidence type="ECO:0008006" key="5">
    <source>
        <dbReference type="Google" id="ProtNLM"/>
    </source>
</evidence>
<evidence type="ECO:0000256" key="1">
    <source>
        <dbReference type="ARBA" id="ARBA00022737"/>
    </source>
</evidence>
<dbReference type="PANTHER" id="PTHR23084:SF179">
    <property type="entry name" value="OS10G0565000 PROTEIN"/>
    <property type="match status" value="1"/>
</dbReference>
<evidence type="ECO:0000256" key="2">
    <source>
        <dbReference type="SAM" id="MobiDB-lite"/>
    </source>
</evidence>
<feature type="region of interest" description="Disordered" evidence="2">
    <location>
        <begin position="381"/>
        <end position="400"/>
    </location>
</feature>
<dbReference type="Proteomes" id="UP001162131">
    <property type="component" value="Unassembled WGS sequence"/>
</dbReference>
<dbReference type="Gene3D" id="2.20.110.10">
    <property type="entry name" value="Histone H3 K4-specific methyltransferase SET7/9 N-terminal domain"/>
    <property type="match status" value="5"/>
</dbReference>
<sequence>MGTKCSCLKEESNEAQQVTLESGPRERDKKLNSSNKSQDISLIKSKFPSKIDIDDLIKLQSFLRGYIDRKNHKTIYTTLQIEIKRPEPKPHQQETQPQQKTFNRLTSYNNSEPDTPIIRTDLKQLPESLVPDYSTIATRQVESILGPFVTTNTPNDSTTKIKRGPCEIENCSIYTGEWNTNNQRHGYGIQIWSDGSKYEGYWKNDKANGKGRLIHADGDVYDGEWKDDKAHGFGIYIHSDGARYEGMWAEDKQCGQGKETWPDGAVYIGDYSDGKKHGKGKFEWADGSKYEGDFNENNIEGIGTHTWNDKRMYHGEWKNNKMNGKGLFTWSDGRKYEGEYVDDKKEGFGIFVWPDGRKYEGQWFNGKQHGRGLYYAANGSKREGEWKEGKRTKWNNDNDS</sequence>
<comment type="caution">
    <text evidence="3">The sequence shown here is derived from an EMBL/GenBank/DDBJ whole genome shotgun (WGS) entry which is preliminary data.</text>
</comment>
<evidence type="ECO:0000313" key="3">
    <source>
        <dbReference type="EMBL" id="CAG9322820.1"/>
    </source>
</evidence>
<dbReference type="AlphaFoldDB" id="A0AAU9JAT4"/>
<dbReference type="SUPFAM" id="SSF82185">
    <property type="entry name" value="Histone H3 K4-specific methyltransferase SET7/9 N-terminal domain"/>
    <property type="match status" value="2"/>
</dbReference>
<dbReference type="FunFam" id="2.20.110.10:FF:000002">
    <property type="entry name" value="Phosphatidylinositol 4-phosphate 5-kinase 8"/>
    <property type="match status" value="1"/>
</dbReference>
<dbReference type="InterPro" id="IPR003409">
    <property type="entry name" value="MORN"/>
</dbReference>
<protein>
    <recommendedName>
        <fullName evidence="5">MORN repeat protein</fullName>
    </recommendedName>
</protein>
<reference evidence="3" key="1">
    <citation type="submission" date="2021-09" db="EMBL/GenBank/DDBJ databases">
        <authorList>
            <consortium name="AG Swart"/>
            <person name="Singh M."/>
            <person name="Singh A."/>
            <person name="Seah K."/>
            <person name="Emmerich C."/>
        </authorList>
    </citation>
    <scope>NUCLEOTIDE SEQUENCE</scope>
    <source>
        <strain evidence="3">ATCC30299</strain>
    </source>
</reference>
<feature type="region of interest" description="Disordered" evidence="2">
    <location>
        <begin position="1"/>
        <end position="39"/>
    </location>
</feature>
<organism evidence="3 4">
    <name type="scientific">Blepharisma stoltei</name>
    <dbReference type="NCBI Taxonomy" id="1481888"/>
    <lineage>
        <taxon>Eukaryota</taxon>
        <taxon>Sar</taxon>
        <taxon>Alveolata</taxon>
        <taxon>Ciliophora</taxon>
        <taxon>Postciliodesmatophora</taxon>
        <taxon>Heterotrichea</taxon>
        <taxon>Heterotrichida</taxon>
        <taxon>Blepharismidae</taxon>
        <taxon>Blepharisma</taxon>
    </lineage>
</organism>
<gene>
    <name evidence="3" type="ORF">BSTOLATCC_MIC31936</name>
</gene>
<dbReference type="PANTHER" id="PTHR23084">
    <property type="entry name" value="PHOSPHATIDYLINOSITOL-4-PHOSPHATE 5-KINASE RELATED"/>
    <property type="match status" value="1"/>
</dbReference>
<keyword evidence="4" id="KW-1185">Reference proteome</keyword>
<keyword evidence="1" id="KW-0677">Repeat</keyword>